<evidence type="ECO:0000313" key="2">
    <source>
        <dbReference type="Proteomes" id="UP000324832"/>
    </source>
</evidence>
<dbReference type="EMBL" id="FZQP02002026">
    <property type="protein sequence ID" value="VVC94526.1"/>
    <property type="molecule type" value="Genomic_DNA"/>
</dbReference>
<evidence type="ECO:0000313" key="1">
    <source>
        <dbReference type="EMBL" id="VVC94526.1"/>
    </source>
</evidence>
<name>A0A5E4Q896_9NEOP</name>
<sequence>MCNHYWFGRIGAVTSEIYSR</sequence>
<dbReference type="Proteomes" id="UP000324832">
    <property type="component" value="Unassembled WGS sequence"/>
</dbReference>
<keyword evidence="2" id="KW-1185">Reference proteome</keyword>
<proteinExistence type="predicted"/>
<accession>A0A5E4Q896</accession>
<dbReference type="AlphaFoldDB" id="A0A5E4Q896"/>
<organism evidence="1 2">
    <name type="scientific">Leptidea sinapis</name>
    <dbReference type="NCBI Taxonomy" id="189913"/>
    <lineage>
        <taxon>Eukaryota</taxon>
        <taxon>Metazoa</taxon>
        <taxon>Ecdysozoa</taxon>
        <taxon>Arthropoda</taxon>
        <taxon>Hexapoda</taxon>
        <taxon>Insecta</taxon>
        <taxon>Pterygota</taxon>
        <taxon>Neoptera</taxon>
        <taxon>Endopterygota</taxon>
        <taxon>Lepidoptera</taxon>
        <taxon>Glossata</taxon>
        <taxon>Ditrysia</taxon>
        <taxon>Papilionoidea</taxon>
        <taxon>Pieridae</taxon>
        <taxon>Dismorphiinae</taxon>
        <taxon>Leptidea</taxon>
    </lineage>
</organism>
<reference evidence="1 2" key="1">
    <citation type="submission" date="2017-07" db="EMBL/GenBank/DDBJ databases">
        <authorList>
            <person name="Talla V."/>
            <person name="Backstrom N."/>
        </authorList>
    </citation>
    <scope>NUCLEOTIDE SEQUENCE [LARGE SCALE GENOMIC DNA]</scope>
</reference>
<gene>
    <name evidence="1" type="ORF">LSINAPIS_LOCUS6448</name>
</gene>
<protein>
    <submittedName>
        <fullName evidence="1">Uncharacterized protein</fullName>
    </submittedName>
</protein>